<feature type="compositionally biased region" description="Polar residues" evidence="1">
    <location>
        <begin position="71"/>
        <end position="92"/>
    </location>
</feature>
<evidence type="ECO:0000313" key="2">
    <source>
        <dbReference type="Proteomes" id="UP000189703"/>
    </source>
</evidence>
<dbReference type="OrthoDB" id="781489at2759"/>
<feature type="region of interest" description="Disordered" evidence="1">
    <location>
        <begin position="69"/>
        <end position="126"/>
    </location>
</feature>
<dbReference type="GeneID" id="104602976"/>
<dbReference type="KEGG" id="nnu:104602976"/>
<gene>
    <name evidence="3" type="primary">LOC104602976</name>
</gene>
<dbReference type="OMA" id="DEMPNYD"/>
<dbReference type="FunCoup" id="A0A1U8ACF7">
    <property type="interactions" value="1627"/>
</dbReference>
<dbReference type="PANTHER" id="PTHR34539:SF19">
    <property type="entry name" value="T6J4.11 PROTEIN"/>
    <property type="match status" value="1"/>
</dbReference>
<organism evidence="2 3">
    <name type="scientific">Nelumbo nucifera</name>
    <name type="common">Sacred lotus</name>
    <dbReference type="NCBI Taxonomy" id="4432"/>
    <lineage>
        <taxon>Eukaryota</taxon>
        <taxon>Viridiplantae</taxon>
        <taxon>Streptophyta</taxon>
        <taxon>Embryophyta</taxon>
        <taxon>Tracheophyta</taxon>
        <taxon>Spermatophyta</taxon>
        <taxon>Magnoliopsida</taxon>
        <taxon>Proteales</taxon>
        <taxon>Nelumbonaceae</taxon>
        <taxon>Nelumbo</taxon>
    </lineage>
</organism>
<name>A0A1U8ACF7_NELNU</name>
<keyword evidence="2" id="KW-1185">Reference proteome</keyword>
<reference evidence="3" key="1">
    <citation type="submission" date="2025-08" db="UniProtKB">
        <authorList>
            <consortium name="RefSeq"/>
        </authorList>
    </citation>
    <scope>IDENTIFICATION</scope>
</reference>
<dbReference type="PANTHER" id="PTHR34539">
    <property type="entry name" value="T6J4.11 PROTEIN"/>
    <property type="match status" value="1"/>
</dbReference>
<dbReference type="STRING" id="4432.A0A1U8ACF7"/>
<proteinExistence type="predicted"/>
<dbReference type="eggNOG" id="KOG0670">
    <property type="taxonomic scope" value="Eukaryota"/>
</dbReference>
<sequence>MEHSKTTTAPTVTNKRVRDDSDNLESDSPEAKRIRDNLLDILNDTDTVVDRNPANQDLASVMKSFEEEISLPTSLPSETETDITPQSDSGESQPDLGYLLGASDDELGLPPTFSPSSGEEKSEEDILRVSSDAVGYDKFWGFEDEIPVYDSLCFGINDENSNNDSNNNNNSTGEFVALGGLFDYPDVFSGSSDYSDFSWRPESLPAL</sequence>
<feature type="compositionally biased region" description="Polar residues" evidence="1">
    <location>
        <begin position="1"/>
        <end position="14"/>
    </location>
</feature>
<feature type="region of interest" description="Disordered" evidence="1">
    <location>
        <begin position="1"/>
        <end position="34"/>
    </location>
</feature>
<protein>
    <submittedName>
        <fullName evidence="3">Uncharacterized protein LOC104602976</fullName>
    </submittedName>
</protein>
<accession>A0A1U8ACF7</accession>
<evidence type="ECO:0000256" key="1">
    <source>
        <dbReference type="SAM" id="MobiDB-lite"/>
    </source>
</evidence>
<dbReference type="Proteomes" id="UP000189703">
    <property type="component" value="Unplaced"/>
</dbReference>
<dbReference type="AlphaFoldDB" id="A0A1U8ACF7"/>
<evidence type="ECO:0000313" key="3">
    <source>
        <dbReference type="RefSeq" id="XP_010265159.1"/>
    </source>
</evidence>
<dbReference type="RefSeq" id="XP_010265159.1">
    <property type="nucleotide sequence ID" value="XM_010266857.2"/>
</dbReference>